<keyword evidence="5" id="KW-0560">Oxidoreductase</keyword>
<evidence type="ECO:0000256" key="1">
    <source>
        <dbReference type="ARBA" id="ARBA00001970"/>
    </source>
</evidence>
<feature type="signal peptide" evidence="8">
    <location>
        <begin position="1"/>
        <end position="24"/>
    </location>
</feature>
<dbReference type="OrthoDB" id="407298at2759"/>
<dbReference type="InterPro" id="IPR036851">
    <property type="entry name" value="Chloroperoxidase-like_sf"/>
</dbReference>
<feature type="domain" description="Heme haloperoxidase family profile" evidence="9">
    <location>
        <begin position="33"/>
        <end position="242"/>
    </location>
</feature>
<keyword evidence="3" id="KW-0349">Heme</keyword>
<comment type="cofactor">
    <cofactor evidence="1">
        <name>heme b</name>
        <dbReference type="ChEBI" id="CHEBI:60344"/>
    </cofactor>
</comment>
<keyword evidence="11" id="KW-1185">Reference proteome</keyword>
<evidence type="ECO:0000256" key="6">
    <source>
        <dbReference type="ARBA" id="ARBA00023004"/>
    </source>
</evidence>
<evidence type="ECO:0000256" key="8">
    <source>
        <dbReference type="SAM" id="SignalP"/>
    </source>
</evidence>
<dbReference type="PROSITE" id="PS51405">
    <property type="entry name" value="HEME_HALOPEROXIDASE"/>
    <property type="match status" value="1"/>
</dbReference>
<evidence type="ECO:0000256" key="2">
    <source>
        <dbReference type="ARBA" id="ARBA00022559"/>
    </source>
</evidence>
<evidence type="ECO:0000256" key="5">
    <source>
        <dbReference type="ARBA" id="ARBA00023002"/>
    </source>
</evidence>
<dbReference type="GO" id="GO:0046872">
    <property type="term" value="F:metal ion binding"/>
    <property type="evidence" value="ECO:0007669"/>
    <property type="project" value="UniProtKB-KW"/>
</dbReference>
<evidence type="ECO:0000313" key="10">
    <source>
        <dbReference type="EMBL" id="TMW59149.1"/>
    </source>
</evidence>
<proteinExistence type="inferred from homology"/>
<keyword evidence="2" id="KW-0575">Peroxidase</keyword>
<protein>
    <recommendedName>
        <fullName evidence="9">Heme haloperoxidase family profile domain-containing protein</fullName>
    </recommendedName>
</protein>
<evidence type="ECO:0000313" key="11">
    <source>
        <dbReference type="Proteomes" id="UP000794436"/>
    </source>
</evidence>
<dbReference type="GO" id="GO:0004601">
    <property type="term" value="F:peroxidase activity"/>
    <property type="evidence" value="ECO:0007669"/>
    <property type="project" value="UniProtKB-KW"/>
</dbReference>
<dbReference type="Gene3D" id="1.10.489.10">
    <property type="entry name" value="Chloroperoxidase-like"/>
    <property type="match status" value="1"/>
</dbReference>
<dbReference type="PANTHER" id="PTHR33577">
    <property type="entry name" value="STERIGMATOCYSTIN BIOSYNTHESIS PEROXIDASE STCC-RELATED"/>
    <property type="match status" value="1"/>
</dbReference>
<comment type="caution">
    <text evidence="10">The sequence shown here is derived from an EMBL/GenBank/DDBJ whole genome shotgun (WGS) entry which is preliminary data.</text>
</comment>
<evidence type="ECO:0000256" key="7">
    <source>
        <dbReference type="ARBA" id="ARBA00025795"/>
    </source>
</evidence>
<dbReference type="SUPFAM" id="SSF47571">
    <property type="entry name" value="Cloroperoxidase"/>
    <property type="match status" value="1"/>
</dbReference>
<evidence type="ECO:0000256" key="4">
    <source>
        <dbReference type="ARBA" id="ARBA00022723"/>
    </source>
</evidence>
<dbReference type="PANTHER" id="PTHR33577:SF9">
    <property type="entry name" value="PEROXIDASE STCC"/>
    <property type="match status" value="1"/>
</dbReference>
<accession>A0A8K1C9W7</accession>
<feature type="chain" id="PRO_5035439981" description="Heme haloperoxidase family profile domain-containing protein" evidence="8">
    <location>
        <begin position="25"/>
        <end position="256"/>
    </location>
</feature>
<dbReference type="InterPro" id="IPR000028">
    <property type="entry name" value="Chloroperoxidase"/>
</dbReference>
<evidence type="ECO:0000259" key="9">
    <source>
        <dbReference type="PROSITE" id="PS51405"/>
    </source>
</evidence>
<dbReference type="Pfam" id="PF01328">
    <property type="entry name" value="Peroxidase_2"/>
    <property type="match status" value="1"/>
</dbReference>
<sequence>MVSISVYAFASVFATVIFASSTGATLLCDAELPVGEYYRPCGDKVSGRFDAKTPFRRSPCPGINTLANHGYINRDGKNITRAQLKQAVMIHYKAEDAAAEAFLGPLPDVFDLNMFTSHNKQEHDASLVHTDLYLGENPSEFNRDLLEDVFRRADNNGNFGVQQLGELRKDRLATCLAQNPNCTFEEHQSTLAGGEAALILTGFGNVATSTVDKDTLRSFLEFERFPSDYARPEVLTLNGVVATARKVTAIATQVTA</sequence>
<gene>
    <name evidence="10" type="ORF">Poli38472_007294</name>
</gene>
<keyword evidence="8" id="KW-0732">Signal</keyword>
<dbReference type="Proteomes" id="UP000794436">
    <property type="component" value="Unassembled WGS sequence"/>
</dbReference>
<keyword evidence="4" id="KW-0479">Metal-binding</keyword>
<comment type="similarity">
    <text evidence="7">Belongs to the chloroperoxidase family.</text>
</comment>
<dbReference type="EMBL" id="SPLM01000110">
    <property type="protein sequence ID" value="TMW59149.1"/>
    <property type="molecule type" value="Genomic_DNA"/>
</dbReference>
<name>A0A8K1C9W7_PYTOL</name>
<dbReference type="AlphaFoldDB" id="A0A8K1C9W7"/>
<organism evidence="10 11">
    <name type="scientific">Pythium oligandrum</name>
    <name type="common">Mycoparasitic fungus</name>
    <dbReference type="NCBI Taxonomy" id="41045"/>
    <lineage>
        <taxon>Eukaryota</taxon>
        <taxon>Sar</taxon>
        <taxon>Stramenopiles</taxon>
        <taxon>Oomycota</taxon>
        <taxon>Peronosporomycetes</taxon>
        <taxon>Pythiales</taxon>
        <taxon>Pythiaceae</taxon>
        <taxon>Pythium</taxon>
    </lineage>
</organism>
<keyword evidence="6" id="KW-0408">Iron</keyword>
<reference evidence="10" key="1">
    <citation type="submission" date="2019-03" db="EMBL/GenBank/DDBJ databases">
        <title>Long read genome sequence of the mycoparasitic Pythium oligandrum ATCC 38472 isolated from sugarbeet rhizosphere.</title>
        <authorList>
            <person name="Gaulin E."/>
        </authorList>
    </citation>
    <scope>NUCLEOTIDE SEQUENCE</scope>
    <source>
        <strain evidence="10">ATCC 38472_TT</strain>
    </source>
</reference>
<evidence type="ECO:0000256" key="3">
    <source>
        <dbReference type="ARBA" id="ARBA00022617"/>
    </source>
</evidence>